<protein>
    <submittedName>
        <fullName evidence="2">Uncharacterized protein</fullName>
    </submittedName>
</protein>
<keyword evidence="1" id="KW-0812">Transmembrane</keyword>
<evidence type="ECO:0000313" key="3">
    <source>
        <dbReference type="Proteomes" id="UP000439903"/>
    </source>
</evidence>
<name>A0A8H3XJH5_GIGMA</name>
<reference evidence="2 3" key="1">
    <citation type="journal article" date="2019" name="Environ. Microbiol.">
        <title>At the nexus of three kingdoms: the genome of the mycorrhizal fungus Gigaspora margarita provides insights into plant, endobacterial and fungal interactions.</title>
        <authorList>
            <person name="Venice F."/>
            <person name="Ghignone S."/>
            <person name="Salvioli di Fossalunga A."/>
            <person name="Amselem J."/>
            <person name="Novero M."/>
            <person name="Xianan X."/>
            <person name="Sedzielewska Toro K."/>
            <person name="Morin E."/>
            <person name="Lipzen A."/>
            <person name="Grigoriev I.V."/>
            <person name="Henrissat B."/>
            <person name="Martin F.M."/>
            <person name="Bonfante P."/>
        </authorList>
    </citation>
    <scope>NUCLEOTIDE SEQUENCE [LARGE SCALE GENOMIC DNA]</scope>
    <source>
        <strain evidence="2 3">BEG34</strain>
    </source>
</reference>
<accession>A0A8H3XJH5</accession>
<keyword evidence="3" id="KW-1185">Reference proteome</keyword>
<comment type="caution">
    <text evidence="2">The sequence shown here is derived from an EMBL/GenBank/DDBJ whole genome shotgun (WGS) entry which is preliminary data.</text>
</comment>
<keyword evidence="1" id="KW-1133">Transmembrane helix</keyword>
<evidence type="ECO:0000313" key="2">
    <source>
        <dbReference type="EMBL" id="KAF0470699.1"/>
    </source>
</evidence>
<dbReference type="Proteomes" id="UP000439903">
    <property type="component" value="Unassembled WGS sequence"/>
</dbReference>
<organism evidence="2 3">
    <name type="scientific">Gigaspora margarita</name>
    <dbReference type="NCBI Taxonomy" id="4874"/>
    <lineage>
        <taxon>Eukaryota</taxon>
        <taxon>Fungi</taxon>
        <taxon>Fungi incertae sedis</taxon>
        <taxon>Mucoromycota</taxon>
        <taxon>Glomeromycotina</taxon>
        <taxon>Glomeromycetes</taxon>
        <taxon>Diversisporales</taxon>
        <taxon>Gigasporaceae</taxon>
        <taxon>Gigaspora</taxon>
    </lineage>
</organism>
<proteinExistence type="predicted"/>
<evidence type="ECO:0000256" key="1">
    <source>
        <dbReference type="SAM" id="Phobius"/>
    </source>
</evidence>
<dbReference type="AlphaFoldDB" id="A0A8H3XJH5"/>
<gene>
    <name evidence="2" type="ORF">F8M41_025298</name>
</gene>
<sequence length="504" mass="59535">MNLTSYVLDGLRIYAFDLIASKSCARLLIMAKDIKNLQNIYYIIDPFIFSKNVDAYELLSYSKTSDVQNLFQYPIIIKDNKVIGFIGKNLIATGYMLHHLKKNIVEFIKSFYDDSKTHKTINIPEVNFINKTFKKYFVKWTLKCDRSFDILKAESENASDEKNFHPNYHILPKPFTIGAYCLDNDDLVIYGHLCIFSWTFSAKKIQMIYYWYLAPDDYSIIKSLTSNSLNLESYFLPASSDAFIIDFVFESNESPPNIQLIQIISKSLTKISERNQPFFDDFIIRTSFLWVFDDSYLEASLQQKIHLKHLSYYGNYSKLSKSTYIDSLIDKIYDSILCCKFLNNKYINLSNTIKWYNRYSYDKLIVYESPKLPLLFSLPKFVSYPDEYNPWIELLKPESSCFTEFTDFSFYQTWNGEAIINYKWNTFGKKYYIKAWTIYVVFLCSFVTVATLSDIISWVYQIILIYTTIILGFWHLLIEICQFIYSPKDYFSSSWNYLDKFSIN</sequence>
<feature type="transmembrane region" description="Helical" evidence="1">
    <location>
        <begin position="431"/>
        <end position="452"/>
    </location>
</feature>
<dbReference type="EMBL" id="WTPW01000899">
    <property type="protein sequence ID" value="KAF0470699.1"/>
    <property type="molecule type" value="Genomic_DNA"/>
</dbReference>
<feature type="transmembrane region" description="Helical" evidence="1">
    <location>
        <begin position="458"/>
        <end position="478"/>
    </location>
</feature>
<keyword evidence="1" id="KW-0472">Membrane</keyword>